<feature type="compositionally biased region" description="Low complexity" evidence="1">
    <location>
        <begin position="240"/>
        <end position="254"/>
    </location>
</feature>
<dbReference type="EMBL" id="QLMJ01000004">
    <property type="protein sequence ID" value="RAK39581.1"/>
    <property type="molecule type" value="Genomic_DNA"/>
</dbReference>
<evidence type="ECO:0000313" key="4">
    <source>
        <dbReference type="Proteomes" id="UP000249341"/>
    </source>
</evidence>
<comment type="caution">
    <text evidence="3">The sequence shown here is derived from an EMBL/GenBank/DDBJ whole genome shotgun (WGS) entry which is preliminary data.</text>
</comment>
<reference evidence="3 4" key="1">
    <citation type="submission" date="2018-06" db="EMBL/GenBank/DDBJ databases">
        <title>Genomic Encyclopedia of Type Strains, Phase III (KMG-III): the genomes of soil and plant-associated and newly described type strains.</title>
        <authorList>
            <person name="Whitman W."/>
        </authorList>
    </citation>
    <scope>NUCLEOTIDE SEQUENCE [LARGE SCALE GENOMIC DNA]</scope>
    <source>
        <strain evidence="3 4">CGMCC 4.7090</strain>
    </source>
</reference>
<keyword evidence="4" id="KW-1185">Reference proteome</keyword>
<feature type="region of interest" description="Disordered" evidence="1">
    <location>
        <begin position="121"/>
        <end position="266"/>
    </location>
</feature>
<sequence>MSLLRRIRGEVAGAWRSVGYDLGRRPSEAEPAEIRELDVTSTGMNTFPGALVDLPSSPLRTDATPPRRFVAVTVFCLLAMSGATGSYFVATSIFSAPTGNVAESAESAPQAAAERPIPVDQAAGGEAGMGSALRPAGKPRTTPPSASPTVAGAAGTVGTAGAAGPQKPVAKVTRGVPADAAAPATSRQERPTTVAPERTRITESPCDCMTPPVPTPTAQPVGTSPSASVRPSEKPDNSTSPAPSGSVGPAPSDAGDGHHRRRAHRN</sequence>
<dbReference type="RefSeq" id="WP_146616760.1">
    <property type="nucleotide sequence ID" value="NZ_JACHWI010000001.1"/>
</dbReference>
<evidence type="ECO:0000313" key="3">
    <source>
        <dbReference type="EMBL" id="RAK39581.1"/>
    </source>
</evidence>
<accession>A0A327ZM40</accession>
<evidence type="ECO:0000256" key="1">
    <source>
        <dbReference type="SAM" id="MobiDB-lite"/>
    </source>
</evidence>
<keyword evidence="2" id="KW-1133">Transmembrane helix</keyword>
<protein>
    <submittedName>
        <fullName evidence="3">Uncharacterized protein</fullName>
    </submittedName>
</protein>
<evidence type="ECO:0000256" key="2">
    <source>
        <dbReference type="SAM" id="Phobius"/>
    </source>
</evidence>
<dbReference type="AlphaFoldDB" id="A0A327ZM40"/>
<organism evidence="3 4">
    <name type="scientific">Actinoplanes lutulentus</name>
    <dbReference type="NCBI Taxonomy" id="1287878"/>
    <lineage>
        <taxon>Bacteria</taxon>
        <taxon>Bacillati</taxon>
        <taxon>Actinomycetota</taxon>
        <taxon>Actinomycetes</taxon>
        <taxon>Micromonosporales</taxon>
        <taxon>Micromonosporaceae</taxon>
        <taxon>Actinoplanes</taxon>
    </lineage>
</organism>
<proteinExistence type="predicted"/>
<name>A0A327ZM40_9ACTN</name>
<feature type="transmembrane region" description="Helical" evidence="2">
    <location>
        <begin position="69"/>
        <end position="90"/>
    </location>
</feature>
<keyword evidence="2" id="KW-0812">Transmembrane</keyword>
<dbReference type="OrthoDB" id="3298822at2"/>
<gene>
    <name evidence="3" type="ORF">B0I29_104118</name>
</gene>
<keyword evidence="2" id="KW-0472">Membrane</keyword>
<feature type="compositionally biased region" description="Low complexity" evidence="1">
    <location>
        <begin position="147"/>
        <end position="165"/>
    </location>
</feature>
<dbReference type="Proteomes" id="UP000249341">
    <property type="component" value="Unassembled WGS sequence"/>
</dbReference>